<keyword evidence="4" id="KW-1185">Reference proteome</keyword>
<accession>A0A4Y8WEF9</accession>
<dbReference type="InterPro" id="IPR009057">
    <property type="entry name" value="Homeodomain-like_sf"/>
</dbReference>
<evidence type="ECO:0000259" key="2">
    <source>
        <dbReference type="PROSITE" id="PS51736"/>
    </source>
</evidence>
<gene>
    <name evidence="3" type="ORF">ELS82_13570</name>
</gene>
<dbReference type="SMART" id="SM00857">
    <property type="entry name" value="Resolvase"/>
    <property type="match status" value="1"/>
</dbReference>
<dbReference type="RefSeq" id="WP_134835943.1">
    <property type="nucleotide sequence ID" value="NZ_SATR01000019.1"/>
</dbReference>
<dbReference type="PROSITE" id="PS51736">
    <property type="entry name" value="RECOMBINASES_3"/>
    <property type="match status" value="1"/>
</dbReference>
<comment type="caution">
    <text evidence="3">The sequence shown here is derived from an EMBL/GenBank/DDBJ whole genome shotgun (WGS) entry which is preliminary data.</text>
</comment>
<dbReference type="OrthoDB" id="9797501at2"/>
<dbReference type="AlphaFoldDB" id="A0A4Y8WEF9"/>
<evidence type="ECO:0000256" key="1">
    <source>
        <dbReference type="ARBA" id="ARBA00009913"/>
    </source>
</evidence>
<dbReference type="Pfam" id="PF02796">
    <property type="entry name" value="HTH_7"/>
    <property type="match status" value="1"/>
</dbReference>
<dbReference type="InterPro" id="IPR036162">
    <property type="entry name" value="Resolvase-like_N_sf"/>
</dbReference>
<dbReference type="Gene3D" id="3.40.50.1390">
    <property type="entry name" value="Resolvase, N-terminal catalytic domain"/>
    <property type="match status" value="1"/>
</dbReference>
<sequence length="191" mass="20964">MTQFIYGRTSTTKQNVDQQAKVMMEAYPLAEVRTEKASGKDMERPVLQSLLSEMVEGDSLIVYDLSRLGRNAIGVCTLAEELKQRGITLVIKTLGIDTSTPTGTMVLTTLAAVAQMEREMMLEKQAIGIERAKAEGKFKGKQQSEKTIAACEKAVRLMNENGLGKVDAAKAAGVSRATLYRYLNDVNQKRA</sequence>
<reference evidence="3 4" key="1">
    <citation type="submission" date="2019-01" db="EMBL/GenBank/DDBJ databases">
        <title>Vibrio BEI176 sp. nov, a marine bacterium isolated from China: eastern marignal seas.</title>
        <authorList>
            <person name="Li B."/>
        </authorList>
    </citation>
    <scope>NUCLEOTIDE SEQUENCE [LARGE SCALE GENOMIC DNA]</scope>
    <source>
        <strain evidence="3 4">BEI176</strain>
    </source>
</reference>
<organism evidence="3 4">
    <name type="scientific">Vibrio ouci</name>
    <dbReference type="NCBI Taxonomy" id="2499078"/>
    <lineage>
        <taxon>Bacteria</taxon>
        <taxon>Pseudomonadati</taxon>
        <taxon>Pseudomonadota</taxon>
        <taxon>Gammaproteobacteria</taxon>
        <taxon>Vibrionales</taxon>
        <taxon>Vibrionaceae</taxon>
        <taxon>Vibrio</taxon>
    </lineage>
</organism>
<feature type="domain" description="Resolvase/invertase-type recombinase catalytic" evidence="2">
    <location>
        <begin position="2"/>
        <end position="136"/>
    </location>
</feature>
<dbReference type="InterPro" id="IPR006119">
    <property type="entry name" value="Resolv_N"/>
</dbReference>
<dbReference type="InterPro" id="IPR050639">
    <property type="entry name" value="SSR_resolvase"/>
</dbReference>
<dbReference type="Pfam" id="PF00239">
    <property type="entry name" value="Resolvase"/>
    <property type="match status" value="1"/>
</dbReference>
<protein>
    <submittedName>
        <fullName evidence="3">Recombinase family protein</fullName>
    </submittedName>
</protein>
<dbReference type="Proteomes" id="UP000297753">
    <property type="component" value="Unassembled WGS sequence"/>
</dbReference>
<dbReference type="InterPro" id="IPR006120">
    <property type="entry name" value="Resolvase_HTH_dom"/>
</dbReference>
<dbReference type="GO" id="GO:0003677">
    <property type="term" value="F:DNA binding"/>
    <property type="evidence" value="ECO:0007669"/>
    <property type="project" value="InterPro"/>
</dbReference>
<proteinExistence type="inferred from homology"/>
<name>A0A4Y8WEF9_9VIBR</name>
<dbReference type="SUPFAM" id="SSF46689">
    <property type="entry name" value="Homeodomain-like"/>
    <property type="match status" value="1"/>
</dbReference>
<dbReference type="GO" id="GO:0000150">
    <property type="term" value="F:DNA strand exchange activity"/>
    <property type="evidence" value="ECO:0007669"/>
    <property type="project" value="InterPro"/>
</dbReference>
<dbReference type="CDD" id="cd03768">
    <property type="entry name" value="SR_ResInv"/>
    <property type="match status" value="1"/>
</dbReference>
<evidence type="ECO:0000313" key="3">
    <source>
        <dbReference type="EMBL" id="TFH91144.1"/>
    </source>
</evidence>
<comment type="similarity">
    <text evidence="1">Belongs to the site-specific recombinase resolvase family.</text>
</comment>
<dbReference type="PANTHER" id="PTHR30461:SF26">
    <property type="entry name" value="RESOLVASE HOMOLOG YNEB"/>
    <property type="match status" value="1"/>
</dbReference>
<dbReference type="EMBL" id="SATR01000019">
    <property type="protein sequence ID" value="TFH91144.1"/>
    <property type="molecule type" value="Genomic_DNA"/>
</dbReference>
<dbReference type="PANTHER" id="PTHR30461">
    <property type="entry name" value="DNA-INVERTASE FROM LAMBDOID PROPHAGE"/>
    <property type="match status" value="1"/>
</dbReference>
<evidence type="ECO:0000313" key="4">
    <source>
        <dbReference type="Proteomes" id="UP000297753"/>
    </source>
</evidence>
<dbReference type="SUPFAM" id="SSF53041">
    <property type="entry name" value="Resolvase-like"/>
    <property type="match status" value="1"/>
</dbReference>